<evidence type="ECO:0000313" key="2">
    <source>
        <dbReference type="EMBL" id="PKS05518.1"/>
    </source>
</evidence>
<dbReference type="InterPro" id="IPR013149">
    <property type="entry name" value="ADH-like_C"/>
</dbReference>
<name>A0A2N3MZB3_9PEZI</name>
<evidence type="ECO:0000259" key="1">
    <source>
        <dbReference type="SMART" id="SM00829"/>
    </source>
</evidence>
<dbReference type="Gene3D" id="3.90.180.10">
    <property type="entry name" value="Medium-chain alcohol dehydrogenases, catalytic domain"/>
    <property type="match status" value="1"/>
</dbReference>
<dbReference type="SUPFAM" id="SSF50129">
    <property type="entry name" value="GroES-like"/>
    <property type="match status" value="1"/>
</dbReference>
<dbReference type="PANTHER" id="PTHR45033">
    <property type="match status" value="1"/>
</dbReference>
<dbReference type="STRING" id="41688.A0A2N3MZB3"/>
<dbReference type="InterPro" id="IPR036291">
    <property type="entry name" value="NAD(P)-bd_dom_sf"/>
</dbReference>
<dbReference type="InterPro" id="IPR013154">
    <property type="entry name" value="ADH-like_N"/>
</dbReference>
<organism evidence="2 3">
    <name type="scientific">Lomentospora prolificans</name>
    <dbReference type="NCBI Taxonomy" id="41688"/>
    <lineage>
        <taxon>Eukaryota</taxon>
        <taxon>Fungi</taxon>
        <taxon>Dikarya</taxon>
        <taxon>Ascomycota</taxon>
        <taxon>Pezizomycotina</taxon>
        <taxon>Sordariomycetes</taxon>
        <taxon>Hypocreomycetidae</taxon>
        <taxon>Microascales</taxon>
        <taxon>Microascaceae</taxon>
        <taxon>Lomentospora</taxon>
    </lineage>
</organism>
<dbReference type="Gene3D" id="3.40.50.720">
    <property type="entry name" value="NAD(P)-binding Rossmann-like Domain"/>
    <property type="match status" value="1"/>
</dbReference>
<dbReference type="VEuPathDB" id="FungiDB:jhhlp_008209"/>
<sequence>MAQNIPQTVKQWNVVGQGSFDNLKFSEQALKQPSDNEVLVKIQGASLNYRDLVIPLGKYPFAQVPNVIPGSDGAGTVLAVGKNVTRFKPGDKVVTLFNQGHIGGSLDGSSIQTGLGGALDGTFRTVGVFNEQGLVRMPSNLSFIEAATLTCAGLTAWNALFGLTDKKVLPGQWVLTQGTGGVSLFAVQFAKAAGARVIATTSSDSRAEILKKLGADHIINYRDNPEWGAKAKEITGGVGVDHVVEVAGPVSMKQSLASIKIDGVITIIGFVGGNAKDQPGFLENLTNLCTTRGILVGNRVQMEEMCAAIEANPEALRPVVDPKVFSLDQLKEAYEYQWSAKHQGKVCIKVD</sequence>
<dbReference type="InterPro" id="IPR052711">
    <property type="entry name" value="Zinc_ADH-like"/>
</dbReference>
<dbReference type="EMBL" id="NLAX01001588">
    <property type="protein sequence ID" value="PKS05518.1"/>
    <property type="molecule type" value="Genomic_DNA"/>
</dbReference>
<dbReference type="GO" id="GO:0016491">
    <property type="term" value="F:oxidoreductase activity"/>
    <property type="evidence" value="ECO:0007669"/>
    <property type="project" value="InterPro"/>
</dbReference>
<dbReference type="PANTHER" id="PTHR45033:SF2">
    <property type="entry name" value="ZINC-TYPE ALCOHOL DEHYDROGENASE-LIKE PROTEIN C1773.06C"/>
    <property type="match status" value="1"/>
</dbReference>
<dbReference type="AlphaFoldDB" id="A0A2N3MZB3"/>
<comment type="caution">
    <text evidence="2">The sequence shown here is derived from an EMBL/GenBank/DDBJ whole genome shotgun (WGS) entry which is preliminary data.</text>
</comment>
<feature type="domain" description="Enoyl reductase (ER)" evidence="1">
    <location>
        <begin position="18"/>
        <end position="348"/>
    </location>
</feature>
<accession>A0A2N3MZB3</accession>
<evidence type="ECO:0000313" key="3">
    <source>
        <dbReference type="Proteomes" id="UP000233524"/>
    </source>
</evidence>
<dbReference type="InterPro" id="IPR020843">
    <property type="entry name" value="ER"/>
</dbReference>
<dbReference type="InterPro" id="IPR011032">
    <property type="entry name" value="GroES-like_sf"/>
</dbReference>
<gene>
    <name evidence="2" type="ORF">jhhlp_008209</name>
</gene>
<dbReference type="Pfam" id="PF00107">
    <property type="entry name" value="ADH_zinc_N"/>
    <property type="match status" value="1"/>
</dbReference>
<dbReference type="Pfam" id="PF08240">
    <property type="entry name" value="ADH_N"/>
    <property type="match status" value="1"/>
</dbReference>
<dbReference type="OrthoDB" id="9930022at2759"/>
<dbReference type="SUPFAM" id="SSF51735">
    <property type="entry name" value="NAD(P)-binding Rossmann-fold domains"/>
    <property type="match status" value="1"/>
</dbReference>
<keyword evidence="3" id="KW-1185">Reference proteome</keyword>
<protein>
    <recommendedName>
        <fullName evidence="1">Enoyl reductase (ER) domain-containing protein</fullName>
    </recommendedName>
</protein>
<dbReference type="InParanoid" id="A0A2N3MZB3"/>
<reference evidence="2 3" key="1">
    <citation type="journal article" date="2017" name="G3 (Bethesda)">
        <title>First Draft Genome Sequence of the Pathogenic Fungus Lomentospora prolificans (Formerly Scedosporium prolificans).</title>
        <authorList>
            <person name="Luo R."/>
            <person name="Zimin A."/>
            <person name="Workman R."/>
            <person name="Fan Y."/>
            <person name="Pertea G."/>
            <person name="Grossman N."/>
            <person name="Wear M.P."/>
            <person name="Jia B."/>
            <person name="Miller H."/>
            <person name="Casadevall A."/>
            <person name="Timp W."/>
            <person name="Zhang S.X."/>
            <person name="Salzberg S.L."/>
        </authorList>
    </citation>
    <scope>NUCLEOTIDE SEQUENCE [LARGE SCALE GENOMIC DNA]</scope>
    <source>
        <strain evidence="2 3">JHH-5317</strain>
    </source>
</reference>
<dbReference type="SMART" id="SM00829">
    <property type="entry name" value="PKS_ER"/>
    <property type="match status" value="1"/>
</dbReference>
<dbReference type="Proteomes" id="UP000233524">
    <property type="component" value="Unassembled WGS sequence"/>
</dbReference>
<proteinExistence type="predicted"/>
<dbReference type="CDD" id="cd08276">
    <property type="entry name" value="MDR7"/>
    <property type="match status" value="1"/>
</dbReference>